<dbReference type="InterPro" id="IPR000008">
    <property type="entry name" value="C2_dom"/>
</dbReference>
<evidence type="ECO:0000256" key="3">
    <source>
        <dbReference type="ARBA" id="ARBA00022553"/>
    </source>
</evidence>
<reference evidence="16 17" key="1">
    <citation type="journal article" date="2004" name="Science">
        <title>The Ashbya gossypii genome as a tool for mapping the ancient Saccharomyces cerevisiae genome.</title>
        <authorList>
            <person name="Dietrich F.S."/>
            <person name="Voegeli S."/>
            <person name="Brachat S."/>
            <person name="Lerch A."/>
            <person name="Gates K."/>
            <person name="Steiner S."/>
            <person name="Mohr C."/>
            <person name="Pohlmann R."/>
            <person name="Luedi P."/>
            <person name="Choi S."/>
            <person name="Wing R.A."/>
            <person name="Flavier A."/>
            <person name="Gaffney T.D."/>
            <person name="Philippsen P."/>
        </authorList>
    </citation>
    <scope>NUCLEOTIDE SEQUENCE [LARGE SCALE GENOMIC DNA]</scope>
    <source>
        <strain evidence="17">ATCC 10895 / CBS 109.51 / FGSC 9923 / NRRL Y-1056</strain>
    </source>
</reference>
<keyword evidence="8" id="KW-0445">Lipid transport</keyword>
<keyword evidence="7 13" id="KW-1133">Transmembrane helix</keyword>
<dbReference type="InterPro" id="IPR037765">
    <property type="entry name" value="C2B_Tricalbin"/>
</dbReference>
<dbReference type="GO" id="GO:0008289">
    <property type="term" value="F:lipid binding"/>
    <property type="evidence" value="ECO:0000318"/>
    <property type="project" value="GO_Central"/>
</dbReference>
<feature type="region of interest" description="Disordered" evidence="12">
    <location>
        <begin position="69"/>
        <end position="96"/>
    </location>
</feature>
<keyword evidence="2" id="KW-0813">Transport</keyword>
<dbReference type="CDD" id="cd04052">
    <property type="entry name" value="C2B_Tricalbin-like"/>
    <property type="match status" value="1"/>
</dbReference>
<evidence type="ECO:0000256" key="12">
    <source>
        <dbReference type="SAM" id="MobiDB-lite"/>
    </source>
</evidence>
<evidence type="ECO:0000256" key="1">
    <source>
        <dbReference type="ARBA" id="ARBA00004586"/>
    </source>
</evidence>
<evidence type="ECO:0000256" key="2">
    <source>
        <dbReference type="ARBA" id="ARBA00022448"/>
    </source>
</evidence>
<reference evidence="17" key="2">
    <citation type="journal article" date="2013" name="G3 (Bethesda)">
        <title>Genomes of Ashbya fungi isolated from insects reveal four mating-type loci, numerous translocations, lack of transposons, and distinct gene duplications.</title>
        <authorList>
            <person name="Dietrich F.S."/>
            <person name="Voegeli S."/>
            <person name="Kuo S."/>
            <person name="Philippsen P."/>
        </authorList>
    </citation>
    <scope>GENOME REANNOTATION</scope>
    <source>
        <strain evidence="17">ATCC 10895 / CBS 109.51 / FGSC 9923 / NRRL Y-1056</strain>
    </source>
</reference>
<dbReference type="InterPro" id="IPR052455">
    <property type="entry name" value="Tricalbin_domain"/>
</dbReference>
<feature type="region of interest" description="Disordered" evidence="12">
    <location>
        <begin position="561"/>
        <end position="600"/>
    </location>
</feature>
<evidence type="ECO:0000256" key="6">
    <source>
        <dbReference type="ARBA" id="ARBA00022824"/>
    </source>
</evidence>
<dbReference type="GO" id="GO:0035621">
    <property type="term" value="P:ER to Golgi ceramide transport"/>
    <property type="evidence" value="ECO:0000318"/>
    <property type="project" value="GO_Central"/>
</dbReference>
<evidence type="ECO:0000256" key="13">
    <source>
        <dbReference type="SAM" id="Phobius"/>
    </source>
</evidence>
<keyword evidence="9" id="KW-0446">Lipid-binding</keyword>
<evidence type="ECO:0000259" key="15">
    <source>
        <dbReference type="PROSITE" id="PS51847"/>
    </source>
</evidence>
<dbReference type="RefSeq" id="NP_985007.1">
    <property type="nucleotide sequence ID" value="NM_210361.1"/>
</dbReference>
<dbReference type="OrthoDB" id="1029639at2759"/>
<evidence type="ECO:0000256" key="7">
    <source>
        <dbReference type="ARBA" id="ARBA00022989"/>
    </source>
</evidence>
<dbReference type="Proteomes" id="UP000000591">
    <property type="component" value="Chromosome V"/>
</dbReference>
<evidence type="ECO:0000256" key="4">
    <source>
        <dbReference type="ARBA" id="ARBA00022692"/>
    </source>
</evidence>
<keyword evidence="11" id="KW-0175">Coiled coil</keyword>
<dbReference type="OMA" id="DHFYGDW"/>
<feature type="domain" description="C2" evidence="14">
    <location>
        <begin position="411"/>
        <end position="533"/>
    </location>
</feature>
<dbReference type="PANTHER" id="PTHR46980:SF1">
    <property type="entry name" value="TRICALBIN-3"/>
    <property type="match status" value="1"/>
</dbReference>
<dbReference type="InterPro" id="IPR037762">
    <property type="entry name" value="C2C_Tricalbin"/>
</dbReference>
<feature type="domain" description="C2" evidence="14">
    <location>
        <begin position="1064"/>
        <end position="1179"/>
    </location>
</feature>
<dbReference type="InterPro" id="IPR017147">
    <property type="entry name" value="Tricalbin"/>
</dbReference>
<feature type="compositionally biased region" description="Basic and acidic residues" evidence="12">
    <location>
        <begin position="1324"/>
        <end position="1336"/>
    </location>
</feature>
<protein>
    <submittedName>
        <fullName evidence="16">AER148Wp</fullName>
    </submittedName>
</protein>
<dbReference type="InterPro" id="IPR035892">
    <property type="entry name" value="C2_domain_sf"/>
</dbReference>
<dbReference type="Gene3D" id="2.60.40.150">
    <property type="entry name" value="C2 domain"/>
    <property type="match status" value="4"/>
</dbReference>
<dbReference type="GO" id="GO:0061817">
    <property type="term" value="P:endoplasmic reticulum-plasma membrane tethering"/>
    <property type="evidence" value="ECO:0007669"/>
    <property type="project" value="InterPro"/>
</dbReference>
<dbReference type="SUPFAM" id="SSF49562">
    <property type="entry name" value="C2 domain (Calcium/lipid-binding domain, CaLB)"/>
    <property type="match status" value="5"/>
</dbReference>
<dbReference type="InterPro" id="IPR037761">
    <property type="entry name" value="C2A_Tricalbin"/>
</dbReference>
<dbReference type="PROSITE" id="PS50004">
    <property type="entry name" value="C2"/>
    <property type="match status" value="4"/>
</dbReference>
<feature type="region of interest" description="Disordered" evidence="12">
    <location>
        <begin position="1268"/>
        <end position="1353"/>
    </location>
</feature>
<dbReference type="CDD" id="cd04045">
    <property type="entry name" value="C2C_Tricalbin-like"/>
    <property type="match status" value="1"/>
</dbReference>
<keyword evidence="17" id="KW-1185">Reference proteome</keyword>
<feature type="coiled-coil region" evidence="11">
    <location>
        <begin position="887"/>
        <end position="917"/>
    </location>
</feature>
<dbReference type="KEGG" id="ago:AGOS_AER148W"/>
<dbReference type="GeneID" id="4621213"/>
<gene>
    <name evidence="16" type="ORF">AGOS_AER148W</name>
</gene>
<dbReference type="CDD" id="cd04044">
    <property type="entry name" value="C2A_Tricalbin-like"/>
    <property type="match status" value="1"/>
</dbReference>
<dbReference type="GO" id="GO:0090158">
    <property type="term" value="P:endoplasmic reticulum membrane organization"/>
    <property type="evidence" value="ECO:0000318"/>
    <property type="project" value="GO_Central"/>
</dbReference>
<dbReference type="InterPro" id="IPR056910">
    <property type="entry name" value="TCB1-3_C2"/>
</dbReference>
<feature type="domain" description="C2" evidence="14">
    <location>
        <begin position="591"/>
        <end position="708"/>
    </location>
</feature>
<keyword evidence="4 13" id="KW-0812">Transmembrane</keyword>
<dbReference type="STRING" id="284811.Q756V3"/>
<feature type="compositionally biased region" description="Polar residues" evidence="12">
    <location>
        <begin position="1308"/>
        <end position="1318"/>
    </location>
</feature>
<evidence type="ECO:0000256" key="8">
    <source>
        <dbReference type="ARBA" id="ARBA00023055"/>
    </source>
</evidence>
<dbReference type="GO" id="GO:0005783">
    <property type="term" value="C:endoplasmic reticulum"/>
    <property type="evidence" value="ECO:0000318"/>
    <property type="project" value="GO_Central"/>
</dbReference>
<dbReference type="Pfam" id="PF24920">
    <property type="entry name" value="C2_TCB1"/>
    <property type="match status" value="1"/>
</dbReference>
<sequence length="1502" mass="165698">MANRIIVEPLTTEDSLALDNFVTLDPRVQEARACRKDVAREDVAKEDPARRINAQAAERRQTLQNGYTVSTAMAVKRTPTEKSEKPAASTSRPRADTAAMLEKVQQGGEAFFPWWEVGSFARDGHGRLATENNKMVKAYITEHWYNDWYHNTSIVVGTCFFAWLAAYVGLCWWALGLVFFCTGSVYRAEMRRFARNTRDDLVRVTTAENLDQRPETTAWLNTFLAKFWVIYMPVLSQQVKEAVNPQLAGTAPGYGIDALTLDEFTLGSKAPTIDEIRSYPKKGANVVEMDWKFSFTPNDVADMTAKEVKNKVNPKIALGVTVGKGFVSKSLPILVEDINVAGRMRITLLFGDTFPNIKTASISFLEPPMIDFALKPVGGDTLGLDIMSFLPGLKSFVKGIIDSNLRPMLYAPNKMDIDVEEIMAAQSQDAIGVVAVTLKSAQGLKMSGTVNPFIELTTDNEIVGIEKEVRSKVINDSKAPNWDETKFVLVNTLQQKLHLKCFHMGGYRKSNFIGEAEFDLSELYQQSEQEGLVYELENGGKSKGILKCDIRWFPVASADKDKEKDKEKQKEKLKEDGKDSQEDGDTTLESDEPSTTESEEDLQAIESGIVKFVLHKVKYLSTSTSITGSLSPSAELFVDSKKVKSYRTLRHMNEPSWEDPVEILIPSKRTTEFTLKIYDERFSGKELICEFSAPFEELLNIASSDSEYLTGSPQGEIYFTAVWKPVNLPEGTMETTQQMVSPLGVIRMHIREASVQGELEGVGDIDPYFVISADKSVLFRSNFFSDQSNPKFNNLVYVPITSPNQTVTLDLYDYQKIGKDRFIGSCHFKAANIMEKDPGTDKYVPSGSADEVLEWVLSDKSKRATRSIVTASVSFIPAVPVYAPYELARVEELEKKVAENEEKFEAEQATLREEMEKNPAEYEVVEIEVDDKATARLGQKEKMSFEKLVSHNSGVLSFRIPTGKLTKSDAFLQVLFDDFSYPAATSSRARTGTVLPLHGEFFVRDLKHSIITFRVAKRQIIKNPDDIISEYTFQTLSLLEKGYEHPTTVDVKGSTVDICFMYTPSAVPMPSSESVLDTGFLELQVVSAEDVPSHDRNGLSDPFTIIKVDGTKIFKSEVIKKTLTPVWNARTNIPIPSRTRSKVDIEVYDWDRSGSNDILSKCSLPLEELVPNQEKAFSLKLRPQGIIHLKGRFVPEYIRPAVNVGEGGFASMPFKAVGTVANIGKGVAGVGVGAAVNVASFGVGTAVNVADFGIGGLQKGGRLLKGIGGFGSSTPKQDHSSKSGAEKQPAPNAIPNNSYVPVERQHTVLPNSSGTANEASGEPNKQKLSDTTRDTANETAADDACSIGGAPGPIPRRQLSQASVFTRSLAPNSIYSGTVTLVSAENLGKTVQLRISLTKDGKLKHLYRTEKQKADVNGVCTFQETCDFQAPPEASLIFGAVAHHTFSKDTNLGIAQVALNDSQIRQDGQILIKLGPGHLIFKLSYGKDVPPVPVIPTAYQEN</sequence>
<accession>Q756V3</accession>
<dbReference type="eggNOG" id="KOG1012">
    <property type="taxonomic scope" value="Eukaryota"/>
</dbReference>
<evidence type="ECO:0000256" key="11">
    <source>
        <dbReference type="SAM" id="Coils"/>
    </source>
</evidence>
<evidence type="ECO:0000313" key="17">
    <source>
        <dbReference type="Proteomes" id="UP000000591"/>
    </source>
</evidence>
<evidence type="ECO:0000256" key="10">
    <source>
        <dbReference type="ARBA" id="ARBA00023136"/>
    </source>
</evidence>
<dbReference type="GO" id="GO:0005886">
    <property type="term" value="C:plasma membrane"/>
    <property type="evidence" value="ECO:0000318"/>
    <property type="project" value="GO_Central"/>
</dbReference>
<dbReference type="FunCoup" id="Q756V3">
    <property type="interactions" value="109"/>
</dbReference>
<dbReference type="PROSITE" id="PS51847">
    <property type="entry name" value="SMP"/>
    <property type="match status" value="1"/>
</dbReference>
<dbReference type="SMART" id="SM00239">
    <property type="entry name" value="C2"/>
    <property type="match status" value="5"/>
</dbReference>
<keyword evidence="6" id="KW-0256">Endoplasmic reticulum</keyword>
<dbReference type="PANTHER" id="PTHR46980">
    <property type="entry name" value="TRICALBIN-1-RELATED"/>
    <property type="match status" value="1"/>
</dbReference>
<name>Q756V3_EREGS</name>
<evidence type="ECO:0000313" key="16">
    <source>
        <dbReference type="EMBL" id="AAS52831.1"/>
    </source>
</evidence>
<dbReference type="Pfam" id="PF25669">
    <property type="entry name" value="SMP_MUG190-like"/>
    <property type="match status" value="1"/>
</dbReference>
<feature type="compositionally biased region" description="Basic and acidic residues" evidence="12">
    <location>
        <begin position="561"/>
        <end position="581"/>
    </location>
</feature>
<dbReference type="HOGENOM" id="CLU_001661_1_1_1"/>
<keyword evidence="5" id="KW-0677">Repeat</keyword>
<feature type="domain" description="SMP-LTD" evidence="15">
    <location>
        <begin position="213"/>
        <end position="420"/>
    </location>
</feature>
<dbReference type="InterPro" id="IPR031468">
    <property type="entry name" value="SMP_LBD"/>
</dbReference>
<evidence type="ECO:0000256" key="5">
    <source>
        <dbReference type="ARBA" id="ARBA00022737"/>
    </source>
</evidence>
<dbReference type="CDD" id="cd21678">
    <property type="entry name" value="SMP_TCB"/>
    <property type="match status" value="1"/>
</dbReference>
<evidence type="ECO:0000256" key="9">
    <source>
        <dbReference type="ARBA" id="ARBA00023121"/>
    </source>
</evidence>
<dbReference type="CDD" id="cd04040">
    <property type="entry name" value="C2D_Tricalbin-like"/>
    <property type="match status" value="1"/>
</dbReference>
<feature type="compositionally biased region" description="Basic and acidic residues" evidence="12">
    <location>
        <begin position="1276"/>
        <end position="1285"/>
    </location>
</feature>
<organism evidence="16 17">
    <name type="scientific">Eremothecium gossypii (strain ATCC 10895 / CBS 109.51 / FGSC 9923 / NRRL Y-1056)</name>
    <name type="common">Yeast</name>
    <name type="synonym">Ashbya gossypii</name>
    <dbReference type="NCBI Taxonomy" id="284811"/>
    <lineage>
        <taxon>Eukaryota</taxon>
        <taxon>Fungi</taxon>
        <taxon>Dikarya</taxon>
        <taxon>Ascomycota</taxon>
        <taxon>Saccharomycotina</taxon>
        <taxon>Saccharomycetes</taxon>
        <taxon>Saccharomycetales</taxon>
        <taxon>Saccharomycetaceae</taxon>
        <taxon>Eremothecium</taxon>
    </lineage>
</organism>
<dbReference type="InParanoid" id="Q756V3"/>
<feature type="compositionally biased region" description="Acidic residues" evidence="12">
    <location>
        <begin position="582"/>
        <end position="600"/>
    </location>
</feature>
<proteinExistence type="predicted"/>
<keyword evidence="3" id="KW-0597">Phosphoprotein</keyword>
<dbReference type="Pfam" id="PF00168">
    <property type="entry name" value="C2"/>
    <property type="match status" value="5"/>
</dbReference>
<dbReference type="PIRSF" id="PIRSF037232">
    <property type="entry name" value="Tricalbin"/>
    <property type="match status" value="1"/>
</dbReference>
<dbReference type="InterPro" id="IPR037756">
    <property type="entry name" value="C2D_Tricalbin"/>
</dbReference>
<dbReference type="GO" id="GO:0005789">
    <property type="term" value="C:endoplasmic reticulum membrane"/>
    <property type="evidence" value="ECO:0007669"/>
    <property type="project" value="UniProtKB-SubCell"/>
</dbReference>
<comment type="subcellular location">
    <subcellularLocation>
        <location evidence="1">Endoplasmic reticulum membrane</location>
    </subcellularLocation>
</comment>
<dbReference type="EMBL" id="AE016818">
    <property type="protein sequence ID" value="AAS52831.1"/>
    <property type="molecule type" value="Genomic_DNA"/>
</dbReference>
<feature type="transmembrane region" description="Helical" evidence="13">
    <location>
        <begin position="160"/>
        <end position="186"/>
    </location>
</feature>
<evidence type="ECO:0000259" key="14">
    <source>
        <dbReference type="PROSITE" id="PS50004"/>
    </source>
</evidence>
<keyword evidence="10 13" id="KW-0472">Membrane</keyword>
<feature type="domain" description="C2" evidence="14">
    <location>
        <begin position="729"/>
        <end position="843"/>
    </location>
</feature>